<evidence type="ECO:0000256" key="13">
    <source>
        <dbReference type="ARBA" id="ARBA00048988"/>
    </source>
</evidence>
<evidence type="ECO:0000256" key="2">
    <source>
        <dbReference type="ARBA" id="ARBA00022741"/>
    </source>
</evidence>
<dbReference type="GO" id="GO:0005829">
    <property type="term" value="C:cytosol"/>
    <property type="evidence" value="ECO:0007669"/>
    <property type="project" value="TreeGrafter"/>
</dbReference>
<name>A0A3B0Z450_9ZZZZ</name>
<dbReference type="InterPro" id="IPR011335">
    <property type="entry name" value="Restrct_endonuc-II-like"/>
</dbReference>
<dbReference type="PROSITE" id="PS51198">
    <property type="entry name" value="UVRD_HELICASE_ATP_BIND"/>
    <property type="match status" value="1"/>
</dbReference>
<evidence type="ECO:0000256" key="8">
    <source>
        <dbReference type="ARBA" id="ARBA00023125"/>
    </source>
</evidence>
<evidence type="ECO:0000256" key="4">
    <source>
        <dbReference type="ARBA" id="ARBA00022801"/>
    </source>
</evidence>
<dbReference type="GO" id="GO:0043138">
    <property type="term" value="F:3'-5' DNA helicase activity"/>
    <property type="evidence" value="ECO:0007669"/>
    <property type="project" value="UniProtKB-EC"/>
</dbReference>
<dbReference type="InterPro" id="IPR038726">
    <property type="entry name" value="PDDEXK_AddAB-type"/>
</dbReference>
<evidence type="ECO:0000256" key="9">
    <source>
        <dbReference type="ARBA" id="ARBA00023204"/>
    </source>
</evidence>
<comment type="catalytic activity">
    <reaction evidence="13">
        <text>ATP + H2O = ADP + phosphate + H(+)</text>
        <dbReference type="Rhea" id="RHEA:13065"/>
        <dbReference type="ChEBI" id="CHEBI:15377"/>
        <dbReference type="ChEBI" id="CHEBI:15378"/>
        <dbReference type="ChEBI" id="CHEBI:30616"/>
        <dbReference type="ChEBI" id="CHEBI:43474"/>
        <dbReference type="ChEBI" id="CHEBI:456216"/>
        <dbReference type="EC" id="5.6.2.4"/>
    </reaction>
</comment>
<dbReference type="GO" id="GO:0003677">
    <property type="term" value="F:DNA binding"/>
    <property type="evidence" value="ECO:0007669"/>
    <property type="project" value="UniProtKB-KW"/>
</dbReference>
<feature type="domain" description="UvrD-like helicase C-terminal" evidence="16">
    <location>
        <begin position="491"/>
        <end position="780"/>
    </location>
</feature>
<dbReference type="EMBL" id="UOFK01000308">
    <property type="protein sequence ID" value="VAW82317.1"/>
    <property type="molecule type" value="Genomic_DNA"/>
</dbReference>
<evidence type="ECO:0000256" key="14">
    <source>
        <dbReference type="SAM" id="Coils"/>
    </source>
</evidence>
<keyword evidence="10" id="KW-0413">Isomerase</keyword>
<keyword evidence="5" id="KW-0347">Helicase</keyword>
<keyword evidence="3" id="KW-0227">DNA damage</keyword>
<evidence type="ECO:0000256" key="7">
    <source>
        <dbReference type="ARBA" id="ARBA00022840"/>
    </source>
</evidence>
<dbReference type="Gene3D" id="3.90.320.10">
    <property type="match status" value="1"/>
</dbReference>
<dbReference type="InterPro" id="IPR014017">
    <property type="entry name" value="DNA_helicase_UvrD-like_C"/>
</dbReference>
<dbReference type="SUPFAM" id="SSF52540">
    <property type="entry name" value="P-loop containing nucleoside triphosphate hydrolases"/>
    <property type="match status" value="1"/>
</dbReference>
<dbReference type="PANTHER" id="PTHR11070">
    <property type="entry name" value="UVRD / RECB / PCRA DNA HELICASE FAMILY MEMBER"/>
    <property type="match status" value="1"/>
</dbReference>
<dbReference type="AlphaFoldDB" id="A0A3B0Z450"/>
<dbReference type="Gene3D" id="1.10.486.10">
    <property type="entry name" value="PCRA, domain 4"/>
    <property type="match status" value="1"/>
</dbReference>
<dbReference type="InterPro" id="IPR000212">
    <property type="entry name" value="DNA_helicase_UvrD/REP"/>
</dbReference>
<sequence length="1087" mass="123246">MLSPADPSISCSVLASAGTGKTWQLVARITRLLLNGAPLDNILAITFTRKAAGEMQERLNERLRQLLEADDKQLDELLHELGETPTDPLRTSARSLFEAVLRSEHSLRASTFHSFCQDLLQRFPLEAGLPPGFELVEQTGVLITEAWDALVAEATRVPETLPAQSLQQLFDALNGPYNTRTALFNFVEHRSDWWAFTQEKTVGIDLAIEQLSEQLAIDSGVAGGAHLWNEQSREELTAFLQLLQKHNTATNQKHAQWLANGLANATSIDAGIAAIAPVFLTGKLEPRKRKLSKAQCKSMGDVGEEHFLQLHQLFCERLAEQREHRNRELTLATNSAWYRAGACMLTHYQRIKRERRQLDFADLEWSAYRLLSHPEQAHWVQYKLDQRIDHLLIDEFQDTNPTQWRLLQPILEEMAAGSERWRSLFIVGDAKQSIYRFRRGNPRLLGFAADWMQQHLAAASVHLDQSWRSSPLIMDSVNTLFQHDSMQGLLTDFQSHSTHLSQQWGRLEIWPLIEADEVEETVVDITCLRNPLLEPRPQRQDNRHYREGQAIAQRIRELLDAHTVQADDILILLRSRTYLADYEAALRDSHIPYLSQDRGTLLESLEIRDMEALLKVLITPQDTLSLAQVLRSPLFSIDDKTLLPLAQGKTGNWFERLTELAISDPEHPLNRAAQHLTHWHQMAGRVPIHDLLETIYHQANVVQRYQAAFPAIQVPRVRANLVRFVELALEIDAGRYPTLPRFLDKLQQLRNLDKEGPSQATLPGDDNQRIRLLTIHASKGLEAAVVFLADSARTGGGSKACQTLVRWPAESDRPSDFMLLNRSLDRDAISQARYDSEQLEEQREAANLLYVALTRARNMLIISGCQAAKKNAYPSWYQQLTTALCEESVEGECWIATFGSPSARPQVPSSKKPPIPIDPRLSRPIETPSAWHEISPSKSNHPGIMTGNEADGTLRGLVIHRLLQLATTQPSADINSRTLCKQAAHEHGLSATDARLDTWWKEVAAILENSELNWLMSPDSQYKAYNEVAIEYRSGKKTVYGIIDRLLVGPEQLYLVDYKTHRLEQNSAAQLVEQYRQQLALYREGLK</sequence>
<dbReference type="Gene3D" id="3.40.50.300">
    <property type="entry name" value="P-loop containing nucleotide triphosphate hydrolases"/>
    <property type="match status" value="4"/>
</dbReference>
<keyword evidence="4" id="KW-0378">Hydrolase</keyword>
<keyword evidence="9" id="KW-0234">DNA repair</keyword>
<dbReference type="GO" id="GO:0004527">
    <property type="term" value="F:exonuclease activity"/>
    <property type="evidence" value="ECO:0007669"/>
    <property type="project" value="UniProtKB-KW"/>
</dbReference>
<dbReference type="EC" id="5.6.2.4" evidence="12"/>
<reference evidence="17" key="1">
    <citation type="submission" date="2018-06" db="EMBL/GenBank/DDBJ databases">
        <authorList>
            <person name="Zhirakovskaya E."/>
        </authorList>
    </citation>
    <scope>NUCLEOTIDE SEQUENCE</scope>
</reference>
<evidence type="ECO:0000256" key="10">
    <source>
        <dbReference type="ARBA" id="ARBA00023235"/>
    </source>
</evidence>
<dbReference type="Pfam" id="PF12705">
    <property type="entry name" value="PDDEXK_1"/>
    <property type="match status" value="1"/>
</dbReference>
<keyword evidence="6" id="KW-0269">Exonuclease</keyword>
<feature type="coiled-coil region" evidence="14">
    <location>
        <begin position="49"/>
        <end position="80"/>
    </location>
</feature>
<evidence type="ECO:0000256" key="1">
    <source>
        <dbReference type="ARBA" id="ARBA00022722"/>
    </source>
</evidence>
<proteinExistence type="predicted"/>
<keyword evidence="2" id="KW-0547">Nucleotide-binding</keyword>
<feature type="domain" description="UvrD-like helicase ATP-binding" evidence="15">
    <location>
        <begin position="1"/>
        <end position="470"/>
    </location>
</feature>
<gene>
    <name evidence="17" type="ORF">MNBD_GAMMA13-766</name>
</gene>
<accession>A0A3B0Z450</accession>
<evidence type="ECO:0000256" key="11">
    <source>
        <dbReference type="ARBA" id="ARBA00034617"/>
    </source>
</evidence>
<evidence type="ECO:0000259" key="15">
    <source>
        <dbReference type="PROSITE" id="PS51198"/>
    </source>
</evidence>
<dbReference type="Pfam" id="PF00580">
    <property type="entry name" value="UvrD-helicase"/>
    <property type="match status" value="1"/>
</dbReference>
<evidence type="ECO:0000256" key="3">
    <source>
        <dbReference type="ARBA" id="ARBA00022763"/>
    </source>
</evidence>
<protein>
    <recommendedName>
        <fullName evidence="12">DNA 3'-5' helicase</fullName>
        <ecNumber evidence="12">5.6.2.4</ecNumber>
    </recommendedName>
</protein>
<keyword evidence="1" id="KW-0540">Nuclease</keyword>
<dbReference type="SUPFAM" id="SSF52980">
    <property type="entry name" value="Restriction endonuclease-like"/>
    <property type="match status" value="1"/>
</dbReference>
<dbReference type="GO" id="GO:0033202">
    <property type="term" value="C:DNA helicase complex"/>
    <property type="evidence" value="ECO:0007669"/>
    <property type="project" value="TreeGrafter"/>
</dbReference>
<keyword evidence="7" id="KW-0067">ATP-binding</keyword>
<comment type="catalytic activity">
    <reaction evidence="11">
        <text>Couples ATP hydrolysis with the unwinding of duplex DNA by translocating in the 3'-5' direction.</text>
        <dbReference type="EC" id="5.6.2.4"/>
    </reaction>
</comment>
<evidence type="ECO:0000256" key="6">
    <source>
        <dbReference type="ARBA" id="ARBA00022839"/>
    </source>
</evidence>
<organism evidence="17">
    <name type="scientific">hydrothermal vent metagenome</name>
    <dbReference type="NCBI Taxonomy" id="652676"/>
    <lineage>
        <taxon>unclassified sequences</taxon>
        <taxon>metagenomes</taxon>
        <taxon>ecological metagenomes</taxon>
    </lineage>
</organism>
<dbReference type="GO" id="GO:0005524">
    <property type="term" value="F:ATP binding"/>
    <property type="evidence" value="ECO:0007669"/>
    <property type="project" value="UniProtKB-KW"/>
</dbReference>
<keyword evidence="14" id="KW-0175">Coiled coil</keyword>
<dbReference type="PROSITE" id="PS51217">
    <property type="entry name" value="UVRD_HELICASE_CTER"/>
    <property type="match status" value="1"/>
</dbReference>
<evidence type="ECO:0000313" key="17">
    <source>
        <dbReference type="EMBL" id="VAW82317.1"/>
    </source>
</evidence>
<dbReference type="InterPro" id="IPR011604">
    <property type="entry name" value="PDDEXK-like_dom_sf"/>
</dbReference>
<dbReference type="InterPro" id="IPR014016">
    <property type="entry name" value="UvrD-like_ATP-bd"/>
</dbReference>
<dbReference type="Pfam" id="PF13361">
    <property type="entry name" value="UvrD_C"/>
    <property type="match status" value="1"/>
</dbReference>
<evidence type="ECO:0000256" key="12">
    <source>
        <dbReference type="ARBA" id="ARBA00034808"/>
    </source>
</evidence>
<evidence type="ECO:0000256" key="5">
    <source>
        <dbReference type="ARBA" id="ARBA00022806"/>
    </source>
</evidence>
<feature type="non-terminal residue" evidence="17">
    <location>
        <position position="1087"/>
    </location>
</feature>
<dbReference type="PANTHER" id="PTHR11070:SF2">
    <property type="entry name" value="ATP-DEPENDENT DNA HELICASE SRS2"/>
    <property type="match status" value="1"/>
</dbReference>
<dbReference type="InterPro" id="IPR027417">
    <property type="entry name" value="P-loop_NTPase"/>
</dbReference>
<keyword evidence="8" id="KW-0238">DNA-binding</keyword>
<dbReference type="GO" id="GO:0000725">
    <property type="term" value="P:recombinational repair"/>
    <property type="evidence" value="ECO:0007669"/>
    <property type="project" value="TreeGrafter"/>
</dbReference>
<evidence type="ECO:0000259" key="16">
    <source>
        <dbReference type="PROSITE" id="PS51217"/>
    </source>
</evidence>
<feature type="coiled-coil region" evidence="14">
    <location>
        <begin position="829"/>
        <end position="856"/>
    </location>
</feature>